<sequence>MSDFSPIAWTEGMFLRPQHMQQQERFLQYQQTQIANKANPFAWGVTQYEINYSLLPLGQFGLDRIECVFQDQTLVLMPEQSPLPNALSIPAGTIDQLIYLVLPVAKSNGLNISSSEQNQITRYLYEDHNIVDTSVGSDAMEVLQVAKFDCRLKLQSEDRSGYVSIAIARVIDVSEEGAIRLDKKFIPACTGIEHIKALLNVTSEVTGMINQRAEAIAGRLSQAQGSSSSIADFLMLQLLNKYQPLFEHYSVINHIHPEVLFRTLVSFAGELSTFSSQDKRPPKLPTYQHDNLTYVFGNIMVIVNHGLSTVLEQTATELVLEKTKFGVYFSTIADKSLLDSAEFILAVKANVPNDDLRQRLPSQIKIGSVETIRELVNNQLAGIGITNLPVAPRQVPYHAGYHYFQLDKNNSHWIKLKSSGGVAMHISGAYPDLQLELWAVSV</sequence>
<accession>A0ABN4YPF2</accession>
<keyword evidence="2" id="KW-1185">Reference proteome</keyword>
<proteinExistence type="predicted"/>
<organism evidence="1 2">
    <name type="scientific">Shewanella japonica</name>
    <dbReference type="NCBI Taxonomy" id="93973"/>
    <lineage>
        <taxon>Bacteria</taxon>
        <taxon>Pseudomonadati</taxon>
        <taxon>Pseudomonadota</taxon>
        <taxon>Gammaproteobacteria</taxon>
        <taxon>Alteromonadales</taxon>
        <taxon>Shewanellaceae</taxon>
        <taxon>Shewanella</taxon>
    </lineage>
</organism>
<name>A0ABN4YPF2_9GAMM</name>
<dbReference type="NCBIfam" id="TIGR03353">
    <property type="entry name" value="VI_chp_4"/>
    <property type="match status" value="1"/>
</dbReference>
<dbReference type="Pfam" id="PF05936">
    <property type="entry name" value="T6SS_VasE"/>
    <property type="match status" value="1"/>
</dbReference>
<reference evidence="1 2" key="1">
    <citation type="submission" date="2017-03" db="EMBL/GenBank/DDBJ databases">
        <title>Genome sequencing of Shewanella japonica KCTC 22435.</title>
        <authorList>
            <person name="Kim K.M."/>
        </authorList>
    </citation>
    <scope>NUCLEOTIDE SEQUENCE [LARGE SCALE GENOMIC DNA]</scope>
    <source>
        <strain evidence="1 2">KCTC 22435</strain>
    </source>
</reference>
<dbReference type="PANTHER" id="PTHR35566">
    <property type="entry name" value="BLR3599 PROTEIN"/>
    <property type="match status" value="1"/>
</dbReference>
<evidence type="ECO:0000313" key="1">
    <source>
        <dbReference type="EMBL" id="ARD22752.1"/>
    </source>
</evidence>
<protein>
    <recommendedName>
        <fullName evidence="3">Type VI secretion system baseplate subunit TssK</fullName>
    </recommendedName>
</protein>
<evidence type="ECO:0008006" key="3">
    <source>
        <dbReference type="Google" id="ProtNLM"/>
    </source>
</evidence>
<dbReference type="InterPro" id="IPR010263">
    <property type="entry name" value="T6SS_TssK"/>
</dbReference>
<dbReference type="RefSeq" id="WP_055023386.1">
    <property type="nucleotide sequence ID" value="NZ_CANMJJ010000001.1"/>
</dbReference>
<dbReference type="Proteomes" id="UP000191820">
    <property type="component" value="Chromosome"/>
</dbReference>
<dbReference type="PANTHER" id="PTHR35566:SF1">
    <property type="entry name" value="TYPE VI SECRETION SYSTEM BASEPLATE COMPONENT TSSK1"/>
    <property type="match status" value="1"/>
</dbReference>
<gene>
    <name evidence="1" type="ORF">SJ2017_2462</name>
</gene>
<evidence type="ECO:0000313" key="2">
    <source>
        <dbReference type="Proteomes" id="UP000191820"/>
    </source>
</evidence>
<dbReference type="EMBL" id="CP020472">
    <property type="protein sequence ID" value="ARD22752.1"/>
    <property type="molecule type" value="Genomic_DNA"/>
</dbReference>